<dbReference type="Pfam" id="PF12685">
    <property type="entry name" value="SpoIIIAH"/>
    <property type="match status" value="1"/>
</dbReference>
<sequence length="326" mass="36559">MNSKRQTIWLVSMLSLMVVLSAYYLFTEDVGNVEVTGTTPKEMTINAGQTDAKHPVSTDAAGPRGEQKPGQKPEIKPEQKPEVKPEQKPEIKPEQKPEIKPEQKPEMKPEQKPEMKPEQKPEMKPEQKPEMKPEQKPEMKPEQKPEMKPEKKPEMKPEQKPEGKPEQKPGKGEKPSSTGAETSSIAAQPVSKNETDAKVLQQVQAQAQVQSGKDYFVNLQLKRNEEMAKKAEQLLTIIADPKQTTEAAVKAQEELRKIEDMEAKVTNLEETLTKDFPQAVVTQDSNKWKVTVQANKLEKSQALSILDKTIKELSVGPDSVSVQMIP</sequence>
<dbReference type="InterPro" id="IPR038503">
    <property type="entry name" value="SpoIIIAH_sf"/>
</dbReference>
<feature type="compositionally biased region" description="Basic and acidic residues" evidence="1">
    <location>
        <begin position="65"/>
        <end position="174"/>
    </location>
</feature>
<dbReference type="InterPro" id="IPR024232">
    <property type="entry name" value="SpoIIIAH"/>
</dbReference>
<evidence type="ECO:0000256" key="1">
    <source>
        <dbReference type="SAM" id="MobiDB-lite"/>
    </source>
</evidence>
<feature type="compositionally biased region" description="Polar residues" evidence="1">
    <location>
        <begin position="176"/>
        <end position="192"/>
    </location>
</feature>
<feature type="transmembrane region" description="Helical" evidence="2">
    <location>
        <begin position="7"/>
        <end position="26"/>
    </location>
</feature>
<reference evidence="3 4" key="1">
    <citation type="submission" date="2014-06" db="EMBL/GenBank/DDBJ databases">
        <title>Draft genome sequence of Paenibacillus sp. MSt1.</title>
        <authorList>
            <person name="Aw Y.K."/>
            <person name="Ong K.S."/>
            <person name="Gan H.M."/>
            <person name="Lee S.M."/>
        </authorList>
    </citation>
    <scope>NUCLEOTIDE SEQUENCE [LARGE SCALE GENOMIC DNA]</scope>
    <source>
        <strain evidence="3 4">MSt1</strain>
    </source>
</reference>
<evidence type="ECO:0000313" key="4">
    <source>
        <dbReference type="Proteomes" id="UP000028123"/>
    </source>
</evidence>
<evidence type="ECO:0008006" key="5">
    <source>
        <dbReference type="Google" id="ProtNLM"/>
    </source>
</evidence>
<evidence type="ECO:0000313" key="3">
    <source>
        <dbReference type="EMBL" id="KEQ22846.1"/>
    </source>
</evidence>
<protein>
    <recommendedName>
        <fullName evidence="5">SpoIIIAH-like family protein</fullName>
    </recommendedName>
</protein>
<keyword evidence="2" id="KW-0812">Transmembrane</keyword>
<evidence type="ECO:0000256" key="2">
    <source>
        <dbReference type="SAM" id="Phobius"/>
    </source>
</evidence>
<feature type="region of interest" description="Disordered" evidence="1">
    <location>
        <begin position="44"/>
        <end position="194"/>
    </location>
</feature>
<organism evidence="3 4">
    <name type="scientific">Paenibacillus tyrfis</name>
    <dbReference type="NCBI Taxonomy" id="1501230"/>
    <lineage>
        <taxon>Bacteria</taxon>
        <taxon>Bacillati</taxon>
        <taxon>Bacillota</taxon>
        <taxon>Bacilli</taxon>
        <taxon>Bacillales</taxon>
        <taxon>Paenibacillaceae</taxon>
        <taxon>Paenibacillus</taxon>
    </lineage>
</organism>
<dbReference type="PANTHER" id="PTHR34403">
    <property type="entry name" value="TOL-PAL SYSTEM PROTEIN TOLA"/>
    <property type="match status" value="1"/>
</dbReference>
<dbReference type="EMBL" id="JNVM01000031">
    <property type="protein sequence ID" value="KEQ22846.1"/>
    <property type="molecule type" value="Genomic_DNA"/>
</dbReference>
<dbReference type="RefSeq" id="WP_036690136.1">
    <property type="nucleotide sequence ID" value="NZ_JNVM01000031.1"/>
</dbReference>
<keyword evidence="2" id="KW-0472">Membrane</keyword>
<gene>
    <name evidence="3" type="ORF">ET33_21075</name>
</gene>
<dbReference type="PANTHER" id="PTHR34403:SF14">
    <property type="entry name" value="OS05G0225800 PROTEIN"/>
    <property type="match status" value="1"/>
</dbReference>
<comment type="caution">
    <text evidence="3">The sequence shown here is derived from an EMBL/GenBank/DDBJ whole genome shotgun (WGS) entry which is preliminary data.</text>
</comment>
<dbReference type="Gene3D" id="1.10.287.4300">
    <property type="entry name" value="Stage III sporulation protein AH-like"/>
    <property type="match status" value="1"/>
</dbReference>
<dbReference type="OrthoDB" id="2604916at2"/>
<keyword evidence="2" id="KW-1133">Transmembrane helix</keyword>
<dbReference type="InterPro" id="IPR050972">
    <property type="entry name" value="SDr-like"/>
</dbReference>
<dbReference type="eggNOG" id="COG3087">
    <property type="taxonomic scope" value="Bacteria"/>
</dbReference>
<keyword evidence="4" id="KW-1185">Reference proteome</keyword>
<accession>A0A081NWM3</accession>
<dbReference type="AlphaFoldDB" id="A0A081NWM3"/>
<name>A0A081NWM3_9BACL</name>
<dbReference type="Proteomes" id="UP000028123">
    <property type="component" value="Unassembled WGS sequence"/>
</dbReference>
<proteinExistence type="predicted"/>